<feature type="transmembrane region" description="Helical" evidence="1">
    <location>
        <begin position="53"/>
        <end position="75"/>
    </location>
</feature>
<keyword evidence="1" id="KW-0812">Transmembrane</keyword>
<gene>
    <name evidence="2" type="ORF">GCM10023350_36760</name>
</gene>
<dbReference type="Proteomes" id="UP001499882">
    <property type="component" value="Unassembled WGS sequence"/>
</dbReference>
<keyword evidence="1" id="KW-1133">Transmembrane helix</keyword>
<protein>
    <recommendedName>
        <fullName evidence="4">SdpI family protein</fullName>
    </recommendedName>
</protein>
<evidence type="ECO:0000313" key="2">
    <source>
        <dbReference type="EMBL" id="GAA4748477.1"/>
    </source>
</evidence>
<reference evidence="3" key="1">
    <citation type="journal article" date="2019" name="Int. J. Syst. Evol. Microbiol.">
        <title>The Global Catalogue of Microorganisms (GCM) 10K type strain sequencing project: providing services to taxonomists for standard genome sequencing and annotation.</title>
        <authorList>
            <consortium name="The Broad Institute Genomics Platform"/>
            <consortium name="The Broad Institute Genome Sequencing Center for Infectious Disease"/>
            <person name="Wu L."/>
            <person name="Ma J."/>
        </authorList>
    </citation>
    <scope>NUCLEOTIDE SEQUENCE [LARGE SCALE GENOMIC DNA]</scope>
    <source>
        <strain evidence="3">JCM 18532</strain>
    </source>
</reference>
<feature type="transmembrane region" description="Helical" evidence="1">
    <location>
        <begin position="95"/>
        <end position="115"/>
    </location>
</feature>
<name>A0ABP8Z6X8_9ACTN</name>
<sequence length="133" mass="14073">MLPVGDLLASASLLVGVAGVVYSVWYPEIKAALAVEIPAYGRDPFKKQVDAALWGRALPITAVVVALTVVLIPPAWDVVTTTADAVQADHHKYDPVAACFVVVFLALVVLSVACARDLGKLVGIRRDLSKPVQ</sequence>
<evidence type="ECO:0008006" key="4">
    <source>
        <dbReference type="Google" id="ProtNLM"/>
    </source>
</evidence>
<feature type="transmembrane region" description="Helical" evidence="1">
    <location>
        <begin position="6"/>
        <end position="25"/>
    </location>
</feature>
<organism evidence="2 3">
    <name type="scientific">Nocardioides endophyticus</name>
    <dbReference type="NCBI Taxonomy" id="1353775"/>
    <lineage>
        <taxon>Bacteria</taxon>
        <taxon>Bacillati</taxon>
        <taxon>Actinomycetota</taxon>
        <taxon>Actinomycetes</taxon>
        <taxon>Propionibacteriales</taxon>
        <taxon>Nocardioidaceae</taxon>
        <taxon>Nocardioides</taxon>
    </lineage>
</organism>
<comment type="caution">
    <text evidence="2">The sequence shown here is derived from an EMBL/GenBank/DDBJ whole genome shotgun (WGS) entry which is preliminary data.</text>
</comment>
<keyword evidence="1" id="KW-0472">Membrane</keyword>
<keyword evidence="3" id="KW-1185">Reference proteome</keyword>
<evidence type="ECO:0000313" key="3">
    <source>
        <dbReference type="Proteomes" id="UP001499882"/>
    </source>
</evidence>
<dbReference type="EMBL" id="BAABKN010000023">
    <property type="protein sequence ID" value="GAA4748477.1"/>
    <property type="molecule type" value="Genomic_DNA"/>
</dbReference>
<proteinExistence type="predicted"/>
<evidence type="ECO:0000256" key="1">
    <source>
        <dbReference type="SAM" id="Phobius"/>
    </source>
</evidence>
<accession>A0ABP8Z6X8</accession>